<evidence type="ECO:0000256" key="1">
    <source>
        <dbReference type="SAM" id="MobiDB-lite"/>
    </source>
</evidence>
<evidence type="ECO:0000313" key="2">
    <source>
        <dbReference type="EMBL" id="SNX82603.1"/>
    </source>
</evidence>
<reference evidence="2" key="1">
    <citation type="submission" date="2023-10" db="EMBL/GenBank/DDBJ databases">
        <authorList>
            <person name="Guldener U."/>
        </authorList>
    </citation>
    <scope>NUCLEOTIDE SEQUENCE</scope>
    <source>
        <strain evidence="2">Mp4</strain>
    </source>
</reference>
<dbReference type="AlphaFoldDB" id="A0AAJ5C3K0"/>
<keyword evidence="3" id="KW-1185">Reference proteome</keyword>
<accession>A0AAJ5C3K0</accession>
<name>A0AAJ5C3K0_9BASI</name>
<feature type="compositionally biased region" description="Polar residues" evidence="1">
    <location>
        <begin position="25"/>
        <end position="45"/>
    </location>
</feature>
<sequence>MLGQSQSTSMRGFQTETQEHLLECDSNSIGQDTGNEGNGGRNSQCADRHTNRETKTKMVEIHEKLSPSCVLAQALIDLLPAAAACSLLGSVTLAPFCSEAAESEV</sequence>
<comment type="caution">
    <text evidence="2">The sequence shown here is derived from an EMBL/GenBank/DDBJ whole genome shotgun (WGS) entry which is preliminary data.</text>
</comment>
<organism evidence="2 3">
    <name type="scientific">Melanopsichium pennsylvanicum</name>
    <dbReference type="NCBI Taxonomy" id="63383"/>
    <lineage>
        <taxon>Eukaryota</taxon>
        <taxon>Fungi</taxon>
        <taxon>Dikarya</taxon>
        <taxon>Basidiomycota</taxon>
        <taxon>Ustilaginomycotina</taxon>
        <taxon>Ustilaginomycetes</taxon>
        <taxon>Ustilaginales</taxon>
        <taxon>Ustilaginaceae</taxon>
        <taxon>Melanopsichium</taxon>
    </lineage>
</organism>
<gene>
    <name evidence="2" type="ORF">MEPE_01309</name>
</gene>
<protein>
    <submittedName>
        <fullName evidence="2">Uncharacterized protein</fullName>
    </submittedName>
</protein>
<feature type="region of interest" description="Disordered" evidence="1">
    <location>
        <begin position="1"/>
        <end position="54"/>
    </location>
</feature>
<dbReference type="EMBL" id="OAPG01000002">
    <property type="protein sequence ID" value="SNX82603.1"/>
    <property type="molecule type" value="Genomic_DNA"/>
</dbReference>
<feature type="compositionally biased region" description="Polar residues" evidence="1">
    <location>
        <begin position="1"/>
        <end position="16"/>
    </location>
</feature>
<proteinExistence type="predicted"/>
<evidence type="ECO:0000313" key="3">
    <source>
        <dbReference type="Proteomes" id="UP001294444"/>
    </source>
</evidence>
<dbReference type="Proteomes" id="UP001294444">
    <property type="component" value="Unassembled WGS sequence"/>
</dbReference>